<keyword evidence="6 10" id="KW-1133">Transmembrane helix</keyword>
<keyword evidence="5" id="KW-0573">Peptidoglycan synthesis</keyword>
<feature type="transmembrane region" description="Helical" evidence="10">
    <location>
        <begin position="218"/>
        <end position="237"/>
    </location>
</feature>
<feature type="transmembrane region" description="Helical" evidence="10">
    <location>
        <begin position="274"/>
        <end position="294"/>
    </location>
</feature>
<comment type="caution">
    <text evidence="11">The sequence shown here is derived from an EMBL/GenBank/DDBJ whole genome shotgun (WGS) entry which is preliminary data.</text>
</comment>
<dbReference type="GO" id="GO:0005886">
    <property type="term" value="C:plasma membrane"/>
    <property type="evidence" value="ECO:0007669"/>
    <property type="project" value="UniProtKB-SubCell"/>
</dbReference>
<keyword evidence="3 10" id="KW-0812">Transmembrane</keyword>
<evidence type="ECO:0000313" key="12">
    <source>
        <dbReference type="Proteomes" id="UP000318554"/>
    </source>
</evidence>
<dbReference type="GO" id="GO:0034204">
    <property type="term" value="P:lipid translocation"/>
    <property type="evidence" value="ECO:0007669"/>
    <property type="project" value="TreeGrafter"/>
</dbReference>
<accession>A0A554WB10</accession>
<dbReference type="PANTHER" id="PTHR47019:SF1">
    <property type="entry name" value="LIPID II FLIPPASE MURJ"/>
    <property type="match status" value="1"/>
</dbReference>
<evidence type="ECO:0000256" key="10">
    <source>
        <dbReference type="SAM" id="Phobius"/>
    </source>
</evidence>
<evidence type="ECO:0000256" key="8">
    <source>
        <dbReference type="ARBA" id="ARBA00060041"/>
    </source>
</evidence>
<evidence type="ECO:0000256" key="3">
    <source>
        <dbReference type="ARBA" id="ARBA00022692"/>
    </source>
</evidence>
<comment type="function">
    <text evidence="8">Involved in peptidoglycan biosynthesis. Transports lipid-linked peptidoglycan precursors from the inner to the outer leaflet of the cytoplasmic membrane.</text>
</comment>
<name>A0A554WB10_9BURK</name>
<proteinExistence type="inferred from homology"/>
<evidence type="ECO:0000256" key="7">
    <source>
        <dbReference type="ARBA" id="ARBA00023136"/>
    </source>
</evidence>
<dbReference type="GO" id="GO:0008360">
    <property type="term" value="P:regulation of cell shape"/>
    <property type="evidence" value="ECO:0007669"/>
    <property type="project" value="UniProtKB-KW"/>
</dbReference>
<keyword evidence="7 10" id="KW-0472">Membrane</keyword>
<protein>
    <submittedName>
        <fullName evidence="11">Murein biosynthesis integral membrane protein MurJ</fullName>
    </submittedName>
</protein>
<keyword evidence="2" id="KW-1003">Cell membrane</keyword>
<comment type="similarity">
    <text evidence="9">Belongs to the MurJ/MviN family.</text>
</comment>
<evidence type="ECO:0000256" key="5">
    <source>
        <dbReference type="ARBA" id="ARBA00022984"/>
    </source>
</evidence>
<sequence>MSDKQVRAQYTRELVGSWRRTLGWLLCRLDHARLTERLRDAAAGRSAKGRPARRHPLAAAGGDVGVAACRRAGCRNRRSFPPLLATGWLGLEAEAQGAAQAVLPWLAGQFVMGAAGVVDQILLAHMPSGNLAAYGYANRVMALALTLSATVIGRAFLPVLAAEADERLRLELTRRWAKRFFWLGALGAAALMWVAEPAVALLFERGNFTRADTAQTSALLRLMALQWLLYLVGTVWVQWTLARGGRLSGLLWAALAGTGAKLAVSLLLVAWLGWGAEAICAGLAAATVGYWLALKASVWRCIVKVGG</sequence>
<dbReference type="Pfam" id="PF03023">
    <property type="entry name" value="MurJ"/>
    <property type="match status" value="1"/>
</dbReference>
<dbReference type="InterPro" id="IPR051050">
    <property type="entry name" value="Lipid_II_flippase_MurJ/MviN"/>
</dbReference>
<evidence type="ECO:0000256" key="4">
    <source>
        <dbReference type="ARBA" id="ARBA00022960"/>
    </source>
</evidence>
<dbReference type="PANTHER" id="PTHR47019">
    <property type="entry name" value="LIPID II FLIPPASE MURJ"/>
    <property type="match status" value="1"/>
</dbReference>
<dbReference type="AlphaFoldDB" id="A0A554WB10"/>
<reference evidence="11 12" key="1">
    <citation type="submission" date="2019-07" db="EMBL/GenBank/DDBJ databases">
        <title>Tepidimonas aquatica CLN-1 draft genome.</title>
        <authorList>
            <person name="Da Costa M.S."/>
            <person name="Froufe H.J.C."/>
            <person name="Egas C."/>
            <person name="Albuquerque L."/>
        </authorList>
    </citation>
    <scope>NUCLEOTIDE SEQUENCE [LARGE SCALE GENOMIC DNA]</scope>
    <source>
        <strain evidence="11 12">CLN-1</strain>
    </source>
</reference>
<feature type="transmembrane region" description="Helical" evidence="10">
    <location>
        <begin position="180"/>
        <end position="203"/>
    </location>
</feature>
<evidence type="ECO:0000256" key="2">
    <source>
        <dbReference type="ARBA" id="ARBA00022475"/>
    </source>
</evidence>
<dbReference type="GO" id="GO:0015648">
    <property type="term" value="F:lipid-linked peptidoglycan transporter activity"/>
    <property type="evidence" value="ECO:0007669"/>
    <property type="project" value="TreeGrafter"/>
</dbReference>
<evidence type="ECO:0000256" key="6">
    <source>
        <dbReference type="ARBA" id="ARBA00022989"/>
    </source>
</evidence>
<evidence type="ECO:0000256" key="9">
    <source>
        <dbReference type="ARBA" id="ARBA00061532"/>
    </source>
</evidence>
<dbReference type="InterPro" id="IPR004268">
    <property type="entry name" value="MurJ"/>
</dbReference>
<gene>
    <name evidence="11" type="ORF">Taqua_02364</name>
</gene>
<keyword evidence="12" id="KW-1185">Reference proteome</keyword>
<dbReference type="GO" id="GO:0009252">
    <property type="term" value="P:peptidoglycan biosynthetic process"/>
    <property type="evidence" value="ECO:0007669"/>
    <property type="project" value="UniProtKB-KW"/>
</dbReference>
<comment type="subcellular location">
    <subcellularLocation>
        <location evidence="1">Cell membrane</location>
        <topology evidence="1">Multi-pass membrane protein</topology>
    </subcellularLocation>
</comment>
<evidence type="ECO:0000256" key="1">
    <source>
        <dbReference type="ARBA" id="ARBA00004651"/>
    </source>
</evidence>
<evidence type="ECO:0000313" key="11">
    <source>
        <dbReference type="EMBL" id="TSE20746.1"/>
    </source>
</evidence>
<dbReference type="EMBL" id="VJNA01000040">
    <property type="protein sequence ID" value="TSE20746.1"/>
    <property type="molecule type" value="Genomic_DNA"/>
</dbReference>
<keyword evidence="4" id="KW-0133">Cell shape</keyword>
<dbReference type="RefSeq" id="WP_185969622.1">
    <property type="nucleotide sequence ID" value="NZ_VJNA01000040.1"/>
</dbReference>
<organism evidence="11 12">
    <name type="scientific">Tepidimonas aquatica</name>
    <dbReference type="NCBI Taxonomy" id="247482"/>
    <lineage>
        <taxon>Bacteria</taxon>
        <taxon>Pseudomonadati</taxon>
        <taxon>Pseudomonadota</taxon>
        <taxon>Betaproteobacteria</taxon>
        <taxon>Burkholderiales</taxon>
        <taxon>Tepidimonas</taxon>
    </lineage>
</organism>
<feature type="transmembrane region" description="Helical" evidence="10">
    <location>
        <begin position="249"/>
        <end position="268"/>
    </location>
</feature>
<feature type="transmembrane region" description="Helical" evidence="10">
    <location>
        <begin position="140"/>
        <end position="160"/>
    </location>
</feature>
<dbReference type="Proteomes" id="UP000318554">
    <property type="component" value="Unassembled WGS sequence"/>
</dbReference>